<feature type="compositionally biased region" description="Basic and acidic residues" evidence="1">
    <location>
        <begin position="178"/>
        <end position="193"/>
    </location>
</feature>
<feature type="region of interest" description="Disordered" evidence="1">
    <location>
        <begin position="84"/>
        <end position="112"/>
    </location>
</feature>
<keyword evidence="3" id="KW-1185">Reference proteome</keyword>
<reference evidence="2" key="1">
    <citation type="journal article" date="2023" name="G3 (Bethesda)">
        <title>A reference genome for the long-term kleptoplast-retaining sea slug Elysia crispata morphotype clarki.</title>
        <authorList>
            <person name="Eastman K.E."/>
            <person name="Pendleton A.L."/>
            <person name="Shaikh M.A."/>
            <person name="Suttiyut T."/>
            <person name="Ogas R."/>
            <person name="Tomko P."/>
            <person name="Gavelis G."/>
            <person name="Widhalm J.R."/>
            <person name="Wisecaver J.H."/>
        </authorList>
    </citation>
    <scope>NUCLEOTIDE SEQUENCE</scope>
    <source>
        <strain evidence="2">ECLA1</strain>
    </source>
</reference>
<gene>
    <name evidence="2" type="ORF">RRG08_059853</name>
</gene>
<dbReference type="Proteomes" id="UP001283361">
    <property type="component" value="Unassembled WGS sequence"/>
</dbReference>
<evidence type="ECO:0000256" key="1">
    <source>
        <dbReference type="SAM" id="MobiDB-lite"/>
    </source>
</evidence>
<feature type="region of interest" description="Disordered" evidence="1">
    <location>
        <begin position="177"/>
        <end position="209"/>
    </location>
</feature>
<dbReference type="EMBL" id="JAWDGP010002368">
    <property type="protein sequence ID" value="KAK3783665.1"/>
    <property type="molecule type" value="Genomic_DNA"/>
</dbReference>
<sequence length="209" mass="23694">MDAYLKEQNDQSLQALADAVKRHLEAYNVKFSTKTQRILTDERYDGNPNGKDGAPVHITCFTFGSQGHKAVRCAKQLSKDGYPRRKDYQSRECSPSHRHKAASVITSDDSREGKRVRMEHIAEFMRDGQISVGANGTVKIFQRAKVDLDMPYFSWQLKVMCMRKPIYDLIIGNIEGSGKADDPDPLWKPEGGNKLKQKVAQPVSRSHRK</sequence>
<proteinExistence type="predicted"/>
<name>A0AAE1A987_9GAST</name>
<comment type="caution">
    <text evidence="2">The sequence shown here is derived from an EMBL/GenBank/DDBJ whole genome shotgun (WGS) entry which is preliminary data.</text>
</comment>
<protein>
    <submittedName>
        <fullName evidence="2">Uncharacterized protein</fullName>
    </submittedName>
</protein>
<organism evidence="2 3">
    <name type="scientific">Elysia crispata</name>
    <name type="common">lettuce slug</name>
    <dbReference type="NCBI Taxonomy" id="231223"/>
    <lineage>
        <taxon>Eukaryota</taxon>
        <taxon>Metazoa</taxon>
        <taxon>Spiralia</taxon>
        <taxon>Lophotrochozoa</taxon>
        <taxon>Mollusca</taxon>
        <taxon>Gastropoda</taxon>
        <taxon>Heterobranchia</taxon>
        <taxon>Euthyneura</taxon>
        <taxon>Panpulmonata</taxon>
        <taxon>Sacoglossa</taxon>
        <taxon>Placobranchoidea</taxon>
        <taxon>Plakobranchidae</taxon>
        <taxon>Elysia</taxon>
    </lineage>
</organism>
<evidence type="ECO:0000313" key="3">
    <source>
        <dbReference type="Proteomes" id="UP001283361"/>
    </source>
</evidence>
<evidence type="ECO:0000313" key="2">
    <source>
        <dbReference type="EMBL" id="KAK3783665.1"/>
    </source>
</evidence>
<accession>A0AAE1A987</accession>
<dbReference type="AlphaFoldDB" id="A0AAE1A987"/>